<sequence length="770" mass="84712">MNGLIYTLSLPLLFTATDAEADDTHSPEVITVLGQAIDHELQTYPGAQQHADMEQIERSLDTNIGHFLRDKFAGVSVNDVQNNPFQMDLQYRGFTLSPLLGLPQGMSVYVNGVRFNEPFGDTINWELIPLSALNQVSLYSGSNPLFGQNTLGGALVLDLKDGFTFQGTSVELRGGSHGMDQQTLETGGNNGELGYYATISRYQEDGWRQFSPTEVTQFLGRLSWKATDKSRWDLLTAFSQSDLIGNGAVPYDLMAIEGRGAVYTHPDKTETDHSFAALSGNFKLKDNMAVDLNLYYRNGQTDSLNGDDSDFEECLDSGEETLCDEDDEPVKFLNQDGTAYLGSLEELGLDADELDGLNNTSKTDQKAMGAAAQWTIDSQLSQMNVQWLLGAGIDYADIDFQSDTEFAELLNDTASSPRATKAIGLFDADSVVRLDSERRHYYAFMAASLKLREDLTLNSALRYDATNVHMTDLAPGDDGKTLDGDHDFSNFSPSVGIHWASSAETALFASYGRSGRAPTPVELSCADPEAPCKLPNGFVSDPPLEQVITDTFEIGAEYSSDGLSLGLTLFHARNQDDIIFQQASGLPSEGFFDNVGNTQRQGGEVFYKQQWQDWQLAFSYSYLDATFQSDYISFSPNNPQGGDRQVSSGDAIPGLPKHNAKAGLEWYIGDLTLGSDIKYQSGQYYRGDEANENEMISGFTLVDLKAIYQINENISLYARIDNLFDTEYETFGAYGESDEVLDNIYPGFDDARFVGPGAPRTYIGGVKVKF</sequence>
<evidence type="ECO:0000313" key="13">
    <source>
        <dbReference type="Proteomes" id="UP001195963"/>
    </source>
</evidence>
<gene>
    <name evidence="12" type="ORF">K0625_14665</name>
</gene>
<dbReference type="SUPFAM" id="SSF56935">
    <property type="entry name" value="Porins"/>
    <property type="match status" value="1"/>
</dbReference>
<feature type="domain" description="TonB-dependent receptor plug" evidence="11">
    <location>
        <begin position="42"/>
        <end position="154"/>
    </location>
</feature>
<dbReference type="InterPro" id="IPR039426">
    <property type="entry name" value="TonB-dep_rcpt-like"/>
</dbReference>
<dbReference type="RefSeq" id="WP_220110373.1">
    <property type="nucleotide sequence ID" value="NZ_JAHZST010000010.1"/>
</dbReference>
<proteinExistence type="inferred from homology"/>
<dbReference type="InterPro" id="IPR012910">
    <property type="entry name" value="Plug_dom"/>
</dbReference>
<dbReference type="Proteomes" id="UP001195963">
    <property type="component" value="Unassembled WGS sequence"/>
</dbReference>
<dbReference type="PROSITE" id="PS52016">
    <property type="entry name" value="TONB_DEPENDENT_REC_3"/>
    <property type="match status" value="1"/>
</dbReference>
<keyword evidence="2 8" id="KW-0813">Transport</keyword>
<dbReference type="Gene3D" id="2.170.130.10">
    <property type="entry name" value="TonB-dependent receptor, plug domain"/>
    <property type="match status" value="1"/>
</dbReference>
<evidence type="ECO:0000256" key="3">
    <source>
        <dbReference type="ARBA" id="ARBA00022452"/>
    </source>
</evidence>
<evidence type="ECO:0000256" key="9">
    <source>
        <dbReference type="RuleBase" id="RU003357"/>
    </source>
</evidence>
<accession>A0ABS7E5E4</accession>
<dbReference type="PANTHER" id="PTHR30069:SF39">
    <property type="entry name" value="BLL6183 PROTEIN"/>
    <property type="match status" value="1"/>
</dbReference>
<name>A0ABS7E5E4_9GAMM</name>
<organism evidence="12 13">
    <name type="scientific">Shewanella nanhaiensis</name>
    <dbReference type="NCBI Taxonomy" id="2864872"/>
    <lineage>
        <taxon>Bacteria</taxon>
        <taxon>Pseudomonadati</taxon>
        <taxon>Pseudomonadota</taxon>
        <taxon>Gammaproteobacteria</taxon>
        <taxon>Alteromonadales</taxon>
        <taxon>Shewanellaceae</taxon>
        <taxon>Shewanella</taxon>
    </lineage>
</organism>
<dbReference type="InterPro" id="IPR000531">
    <property type="entry name" value="Beta-barrel_TonB"/>
</dbReference>
<dbReference type="InterPro" id="IPR036942">
    <property type="entry name" value="Beta-barrel_TonB_sf"/>
</dbReference>
<evidence type="ECO:0000256" key="8">
    <source>
        <dbReference type="PROSITE-ProRule" id="PRU01360"/>
    </source>
</evidence>
<reference evidence="12 13" key="1">
    <citation type="submission" date="2021-07" db="EMBL/GenBank/DDBJ databases">
        <title>Shewanella sp. nov, isolated from SCS.</title>
        <authorList>
            <person name="Cao W.R."/>
        </authorList>
    </citation>
    <scope>NUCLEOTIDE SEQUENCE [LARGE SCALE GENOMIC DNA]</scope>
    <source>
        <strain evidence="12 13">NR704-98</strain>
    </source>
</reference>
<evidence type="ECO:0000259" key="10">
    <source>
        <dbReference type="Pfam" id="PF00593"/>
    </source>
</evidence>
<keyword evidence="13" id="KW-1185">Reference proteome</keyword>
<comment type="similarity">
    <text evidence="8 9">Belongs to the TonB-dependent receptor family.</text>
</comment>
<keyword evidence="6 8" id="KW-0472">Membrane</keyword>
<evidence type="ECO:0000259" key="11">
    <source>
        <dbReference type="Pfam" id="PF07715"/>
    </source>
</evidence>
<dbReference type="Gene3D" id="2.40.170.20">
    <property type="entry name" value="TonB-dependent receptor, beta-barrel domain"/>
    <property type="match status" value="1"/>
</dbReference>
<dbReference type="Pfam" id="PF00593">
    <property type="entry name" value="TonB_dep_Rec_b-barrel"/>
    <property type="match status" value="1"/>
</dbReference>
<dbReference type="InterPro" id="IPR037066">
    <property type="entry name" value="Plug_dom_sf"/>
</dbReference>
<keyword evidence="4 8" id="KW-0812">Transmembrane</keyword>
<comment type="subcellular location">
    <subcellularLocation>
        <location evidence="1 8">Cell outer membrane</location>
        <topology evidence="1 8">Multi-pass membrane protein</topology>
    </subcellularLocation>
</comment>
<dbReference type="EMBL" id="JAHZST010000010">
    <property type="protein sequence ID" value="MBW8184901.1"/>
    <property type="molecule type" value="Genomic_DNA"/>
</dbReference>
<protein>
    <submittedName>
        <fullName evidence="12">TonB-dependent receptor</fullName>
    </submittedName>
</protein>
<evidence type="ECO:0000256" key="1">
    <source>
        <dbReference type="ARBA" id="ARBA00004571"/>
    </source>
</evidence>
<keyword evidence="5 9" id="KW-0798">TonB box</keyword>
<evidence type="ECO:0000256" key="6">
    <source>
        <dbReference type="ARBA" id="ARBA00023136"/>
    </source>
</evidence>
<evidence type="ECO:0000256" key="7">
    <source>
        <dbReference type="ARBA" id="ARBA00023237"/>
    </source>
</evidence>
<keyword evidence="7 8" id="KW-0998">Cell outer membrane</keyword>
<comment type="caution">
    <text evidence="12">The sequence shown here is derived from an EMBL/GenBank/DDBJ whole genome shotgun (WGS) entry which is preliminary data.</text>
</comment>
<dbReference type="Pfam" id="PF07715">
    <property type="entry name" value="Plug"/>
    <property type="match status" value="1"/>
</dbReference>
<evidence type="ECO:0000256" key="5">
    <source>
        <dbReference type="ARBA" id="ARBA00023077"/>
    </source>
</evidence>
<evidence type="ECO:0000313" key="12">
    <source>
        <dbReference type="EMBL" id="MBW8184901.1"/>
    </source>
</evidence>
<keyword evidence="3 8" id="KW-1134">Transmembrane beta strand</keyword>
<evidence type="ECO:0000256" key="2">
    <source>
        <dbReference type="ARBA" id="ARBA00022448"/>
    </source>
</evidence>
<evidence type="ECO:0000256" key="4">
    <source>
        <dbReference type="ARBA" id="ARBA00022692"/>
    </source>
</evidence>
<feature type="domain" description="TonB-dependent receptor-like beta-barrel" evidence="10">
    <location>
        <begin position="232"/>
        <end position="723"/>
    </location>
</feature>
<dbReference type="PANTHER" id="PTHR30069">
    <property type="entry name" value="TONB-DEPENDENT OUTER MEMBRANE RECEPTOR"/>
    <property type="match status" value="1"/>
</dbReference>
<keyword evidence="12" id="KW-0675">Receptor</keyword>